<protein>
    <recommendedName>
        <fullName evidence="4">DUF506 domain-containing protein</fullName>
    </recommendedName>
</protein>
<dbReference type="EMBL" id="OOIL02000824">
    <property type="protein sequence ID" value="VFQ69720.1"/>
    <property type="molecule type" value="Genomic_DNA"/>
</dbReference>
<sequence length="297" mass="32817">MFGNNGSRTKRVTNLLDDRAKARLVGLDLDDYGCASCGSDHSAQADDDVSLSSFSEIVFDSSEHDAGDNPPPDCDSESGVQLRVSDDEELEPMIRGRADAFCNLLESHVSDAVEFLSGLSLSKPALRRRVAAYLRDLGYNAAVCKTRWERSDGITAGGHEFLDVLRSDSARYLIDLEFSSQFEIARPTNQFQLLVRSLPGIFVGRSEELKKMLRLMSEAARRSLEARGLHLPPWRKHRFMVNKWLGSYRRTTNFAPASMETSPPLEQSLAVKCRSVGFDAAAAASGCFLFPVVTGTR</sequence>
<dbReference type="Pfam" id="PF04720">
    <property type="entry name" value="PDDEXK_6"/>
    <property type="match status" value="1"/>
</dbReference>
<proteinExistence type="predicted"/>
<evidence type="ECO:0000313" key="2">
    <source>
        <dbReference type="EMBL" id="VFQ69720.1"/>
    </source>
</evidence>
<accession>A0A484KWG5</accession>
<gene>
    <name evidence="2" type="ORF">CCAM_LOCUS11496</name>
</gene>
<dbReference type="PANTHER" id="PTHR31579">
    <property type="entry name" value="OS03G0796600 PROTEIN"/>
    <property type="match status" value="1"/>
</dbReference>
<dbReference type="Proteomes" id="UP000595140">
    <property type="component" value="Unassembled WGS sequence"/>
</dbReference>
<dbReference type="OrthoDB" id="548115at2759"/>
<dbReference type="InterPro" id="IPR006502">
    <property type="entry name" value="PDDEXK-like"/>
</dbReference>
<organism evidence="2 3">
    <name type="scientific">Cuscuta campestris</name>
    <dbReference type="NCBI Taxonomy" id="132261"/>
    <lineage>
        <taxon>Eukaryota</taxon>
        <taxon>Viridiplantae</taxon>
        <taxon>Streptophyta</taxon>
        <taxon>Embryophyta</taxon>
        <taxon>Tracheophyta</taxon>
        <taxon>Spermatophyta</taxon>
        <taxon>Magnoliopsida</taxon>
        <taxon>eudicotyledons</taxon>
        <taxon>Gunneridae</taxon>
        <taxon>Pentapetalae</taxon>
        <taxon>asterids</taxon>
        <taxon>lamiids</taxon>
        <taxon>Solanales</taxon>
        <taxon>Convolvulaceae</taxon>
        <taxon>Cuscuteae</taxon>
        <taxon>Cuscuta</taxon>
        <taxon>Cuscuta subgen. Grammica</taxon>
        <taxon>Cuscuta sect. Cleistogrammica</taxon>
    </lineage>
</organism>
<keyword evidence="3" id="KW-1185">Reference proteome</keyword>
<name>A0A484KWG5_9ASTE</name>
<feature type="region of interest" description="Disordered" evidence="1">
    <location>
        <begin position="61"/>
        <end position="81"/>
    </location>
</feature>
<dbReference type="NCBIfam" id="TIGR01615">
    <property type="entry name" value="A_thal_3542"/>
    <property type="match status" value="1"/>
</dbReference>
<dbReference type="PANTHER" id="PTHR31579:SF84">
    <property type="entry name" value="F21O3.6 PROTEIN"/>
    <property type="match status" value="1"/>
</dbReference>
<evidence type="ECO:0008006" key="4">
    <source>
        <dbReference type="Google" id="ProtNLM"/>
    </source>
</evidence>
<evidence type="ECO:0000256" key="1">
    <source>
        <dbReference type="SAM" id="MobiDB-lite"/>
    </source>
</evidence>
<dbReference type="AlphaFoldDB" id="A0A484KWG5"/>
<reference evidence="2 3" key="1">
    <citation type="submission" date="2018-04" db="EMBL/GenBank/DDBJ databases">
        <authorList>
            <person name="Vogel A."/>
        </authorList>
    </citation>
    <scope>NUCLEOTIDE SEQUENCE [LARGE SCALE GENOMIC DNA]</scope>
</reference>
<evidence type="ECO:0000313" key="3">
    <source>
        <dbReference type="Proteomes" id="UP000595140"/>
    </source>
</evidence>